<protein>
    <submittedName>
        <fullName evidence="3">Uncharacterized protein</fullName>
    </submittedName>
</protein>
<dbReference type="AlphaFoldDB" id="A0A914DMQ4"/>
<dbReference type="Proteomes" id="UP000887540">
    <property type="component" value="Unplaced"/>
</dbReference>
<evidence type="ECO:0000313" key="3">
    <source>
        <dbReference type="WBParaSite" id="ACRNAN_scaffold31749.g20352.t1"/>
    </source>
</evidence>
<keyword evidence="2" id="KW-1185">Reference proteome</keyword>
<name>A0A914DMQ4_9BILA</name>
<proteinExistence type="predicted"/>
<dbReference type="WBParaSite" id="ACRNAN_scaffold31749.g20352.t1">
    <property type="protein sequence ID" value="ACRNAN_scaffold31749.g20352.t1"/>
    <property type="gene ID" value="ACRNAN_scaffold31749.g20352"/>
</dbReference>
<evidence type="ECO:0000256" key="1">
    <source>
        <dbReference type="SAM" id="MobiDB-lite"/>
    </source>
</evidence>
<sequence>RRFEAFGDIGRMPQSELSAPAPMTSKSNPTSKEGLADLQKQLLEMNLKEHENKKEMHDIQMKFFEEGRLFFKESRERYAKKEYRTS</sequence>
<feature type="region of interest" description="Disordered" evidence="1">
    <location>
        <begin position="1"/>
        <end position="33"/>
    </location>
</feature>
<evidence type="ECO:0000313" key="2">
    <source>
        <dbReference type="Proteomes" id="UP000887540"/>
    </source>
</evidence>
<reference evidence="3" key="1">
    <citation type="submission" date="2022-11" db="UniProtKB">
        <authorList>
            <consortium name="WormBaseParasite"/>
        </authorList>
    </citation>
    <scope>IDENTIFICATION</scope>
</reference>
<organism evidence="2 3">
    <name type="scientific">Acrobeloides nanus</name>
    <dbReference type="NCBI Taxonomy" id="290746"/>
    <lineage>
        <taxon>Eukaryota</taxon>
        <taxon>Metazoa</taxon>
        <taxon>Ecdysozoa</taxon>
        <taxon>Nematoda</taxon>
        <taxon>Chromadorea</taxon>
        <taxon>Rhabditida</taxon>
        <taxon>Tylenchina</taxon>
        <taxon>Cephalobomorpha</taxon>
        <taxon>Cephaloboidea</taxon>
        <taxon>Cephalobidae</taxon>
        <taxon>Acrobeloides</taxon>
    </lineage>
</organism>
<accession>A0A914DMQ4</accession>